<dbReference type="Pfam" id="PF01284">
    <property type="entry name" value="MARVEL"/>
    <property type="match status" value="1"/>
</dbReference>
<keyword evidence="8" id="KW-1185">Reference proteome</keyword>
<dbReference type="GO" id="GO:0019991">
    <property type="term" value="P:septate junction assembly"/>
    <property type="evidence" value="ECO:0007669"/>
    <property type="project" value="InterPro"/>
</dbReference>
<dbReference type="PANTHER" id="PTHR36692:SF2">
    <property type="entry name" value="GEO12064P1"/>
    <property type="match status" value="1"/>
</dbReference>
<dbReference type="AlphaFoldDB" id="A0AAN9VHG3"/>
<feature type="domain" description="MARVEL" evidence="6">
    <location>
        <begin position="9"/>
        <end position="124"/>
    </location>
</feature>
<name>A0AAN9VHG3_9ORTH</name>
<feature type="transmembrane region" description="Helical" evidence="5">
    <location>
        <begin position="104"/>
        <end position="126"/>
    </location>
</feature>
<dbReference type="EMBL" id="JAZDUA010000188">
    <property type="protein sequence ID" value="KAK7865009.1"/>
    <property type="molecule type" value="Genomic_DNA"/>
</dbReference>
<accession>A0AAN9VHG3</accession>
<gene>
    <name evidence="7" type="ORF">R5R35_000033</name>
</gene>
<proteinExistence type="predicted"/>
<evidence type="ECO:0000256" key="5">
    <source>
        <dbReference type="SAM" id="Phobius"/>
    </source>
</evidence>
<evidence type="ECO:0000256" key="4">
    <source>
        <dbReference type="ARBA" id="ARBA00023136"/>
    </source>
</evidence>
<protein>
    <recommendedName>
        <fullName evidence="6">MARVEL domain-containing protein</fullName>
    </recommendedName>
</protein>
<dbReference type="GO" id="GO:0005886">
    <property type="term" value="C:plasma membrane"/>
    <property type="evidence" value="ECO:0007669"/>
    <property type="project" value="TreeGrafter"/>
</dbReference>
<reference evidence="7 8" key="1">
    <citation type="submission" date="2024-03" db="EMBL/GenBank/DDBJ databases">
        <title>The genome assembly and annotation of the cricket Gryllus longicercus Weissman &amp; Gray.</title>
        <authorList>
            <person name="Szrajer S."/>
            <person name="Gray D."/>
            <person name="Ylla G."/>
        </authorList>
    </citation>
    <scope>NUCLEOTIDE SEQUENCE [LARGE SCALE GENOMIC DNA]</scope>
    <source>
        <strain evidence="7">DAG 2021-001</strain>
        <tissue evidence="7">Whole body minus gut</tissue>
    </source>
</reference>
<dbReference type="InterPro" id="IPR008253">
    <property type="entry name" value="Marvel"/>
</dbReference>
<keyword evidence="3 5" id="KW-1133">Transmembrane helix</keyword>
<feature type="transmembrane region" description="Helical" evidence="5">
    <location>
        <begin position="12"/>
        <end position="31"/>
    </location>
</feature>
<evidence type="ECO:0000256" key="1">
    <source>
        <dbReference type="ARBA" id="ARBA00004141"/>
    </source>
</evidence>
<dbReference type="Proteomes" id="UP001378592">
    <property type="component" value="Unassembled WGS sequence"/>
</dbReference>
<feature type="transmembrane region" description="Helical" evidence="5">
    <location>
        <begin position="70"/>
        <end position="92"/>
    </location>
</feature>
<feature type="transmembrane region" description="Helical" evidence="5">
    <location>
        <begin position="43"/>
        <end position="64"/>
    </location>
</feature>
<sequence>MADFKNYTRPPFLIKVLELALGCACMALTAGKGSATSGDKQEVVHATYYGFFIVICVVVISYLLDAPIHGKLMMVIAAAGAILYITAGALNLEYHNKFVKDDKVLAAGILGLVNGVVHLVDVFLSWRG</sequence>
<evidence type="ECO:0000256" key="2">
    <source>
        <dbReference type="ARBA" id="ARBA00022692"/>
    </source>
</evidence>
<evidence type="ECO:0000256" key="3">
    <source>
        <dbReference type="ARBA" id="ARBA00022989"/>
    </source>
</evidence>
<evidence type="ECO:0000313" key="8">
    <source>
        <dbReference type="Proteomes" id="UP001378592"/>
    </source>
</evidence>
<comment type="caution">
    <text evidence="7">The sequence shown here is derived from an EMBL/GenBank/DDBJ whole genome shotgun (WGS) entry which is preliminary data.</text>
</comment>
<dbReference type="PANTHER" id="PTHR36692">
    <property type="entry name" value="PROTEIN SNAKESKIN"/>
    <property type="match status" value="1"/>
</dbReference>
<keyword evidence="4 5" id="KW-0472">Membrane</keyword>
<comment type="subcellular location">
    <subcellularLocation>
        <location evidence="1">Membrane</location>
        <topology evidence="1">Multi-pass membrane protein</topology>
    </subcellularLocation>
</comment>
<organism evidence="7 8">
    <name type="scientific">Gryllus longicercus</name>
    <dbReference type="NCBI Taxonomy" id="2509291"/>
    <lineage>
        <taxon>Eukaryota</taxon>
        <taxon>Metazoa</taxon>
        <taxon>Ecdysozoa</taxon>
        <taxon>Arthropoda</taxon>
        <taxon>Hexapoda</taxon>
        <taxon>Insecta</taxon>
        <taxon>Pterygota</taxon>
        <taxon>Neoptera</taxon>
        <taxon>Polyneoptera</taxon>
        <taxon>Orthoptera</taxon>
        <taxon>Ensifera</taxon>
        <taxon>Gryllidea</taxon>
        <taxon>Grylloidea</taxon>
        <taxon>Gryllidae</taxon>
        <taxon>Gryllinae</taxon>
        <taxon>Gryllus</taxon>
    </lineage>
</organism>
<evidence type="ECO:0000313" key="7">
    <source>
        <dbReference type="EMBL" id="KAK7865009.1"/>
    </source>
</evidence>
<keyword evidence="2 5" id="KW-0812">Transmembrane</keyword>
<evidence type="ECO:0000259" key="6">
    <source>
        <dbReference type="Pfam" id="PF01284"/>
    </source>
</evidence>
<dbReference type="InterPro" id="IPR038976">
    <property type="entry name" value="Ssk"/>
</dbReference>